<reference evidence="1" key="2">
    <citation type="submission" date="2015-06" db="UniProtKB">
        <authorList>
            <consortium name="EnsemblPlants"/>
        </authorList>
    </citation>
    <scope>IDENTIFICATION</scope>
</reference>
<keyword evidence="2" id="KW-1185">Reference proteome</keyword>
<dbReference type="Gramene" id="ORUFI02G00800.1">
    <property type="protein sequence ID" value="ORUFI02G00800.1"/>
    <property type="gene ID" value="ORUFI02G00800"/>
</dbReference>
<protein>
    <submittedName>
        <fullName evidence="1">Uncharacterized protein</fullName>
    </submittedName>
</protein>
<proteinExistence type="predicted"/>
<reference evidence="2" key="1">
    <citation type="submission" date="2013-06" db="EMBL/GenBank/DDBJ databases">
        <authorList>
            <person name="Zhao Q."/>
        </authorList>
    </citation>
    <scope>NUCLEOTIDE SEQUENCE</scope>
    <source>
        <strain evidence="2">cv. W1943</strain>
    </source>
</reference>
<organism evidence="1 2">
    <name type="scientific">Oryza rufipogon</name>
    <name type="common">Brownbeard rice</name>
    <name type="synonym">Asian wild rice</name>
    <dbReference type="NCBI Taxonomy" id="4529"/>
    <lineage>
        <taxon>Eukaryota</taxon>
        <taxon>Viridiplantae</taxon>
        <taxon>Streptophyta</taxon>
        <taxon>Embryophyta</taxon>
        <taxon>Tracheophyta</taxon>
        <taxon>Spermatophyta</taxon>
        <taxon>Magnoliopsida</taxon>
        <taxon>Liliopsida</taxon>
        <taxon>Poales</taxon>
        <taxon>Poaceae</taxon>
        <taxon>BOP clade</taxon>
        <taxon>Oryzoideae</taxon>
        <taxon>Oryzeae</taxon>
        <taxon>Oryzinae</taxon>
        <taxon>Oryza</taxon>
    </lineage>
</organism>
<dbReference type="STRING" id="4529.A0A0E0N8Q6"/>
<dbReference type="Proteomes" id="UP000008022">
    <property type="component" value="Unassembled WGS sequence"/>
</dbReference>
<evidence type="ECO:0000313" key="2">
    <source>
        <dbReference type="Proteomes" id="UP000008022"/>
    </source>
</evidence>
<evidence type="ECO:0000313" key="1">
    <source>
        <dbReference type="EnsemblPlants" id="ORUFI02G00800.1"/>
    </source>
</evidence>
<sequence>MGLSGPACAAATRFHCCCLIGRHGSGQLYNMGNPNDIEDLFGDSISSESESSPNDDEFCDNELLAYLALISFSQLSRVVTGKGLEVHAAVYMGDS</sequence>
<dbReference type="EnsemblPlants" id="ORUFI02G00800.1">
    <property type="protein sequence ID" value="ORUFI02G00800.1"/>
    <property type="gene ID" value="ORUFI02G00800"/>
</dbReference>
<name>A0A0E0N8Q6_ORYRU</name>
<dbReference type="HOGENOM" id="CLU_2376533_0_0_1"/>
<accession>A0A0E0N8Q6</accession>
<dbReference type="AlphaFoldDB" id="A0A0E0N8Q6"/>